<dbReference type="GO" id="GO:0005634">
    <property type="term" value="C:nucleus"/>
    <property type="evidence" value="ECO:0007669"/>
    <property type="project" value="InterPro"/>
</dbReference>
<gene>
    <name evidence="3" type="primary">ticrr</name>
    <name evidence="3" type="ORF">E2C01_000504</name>
</gene>
<protein>
    <submittedName>
        <fullName evidence="3">Treslin</fullName>
    </submittedName>
</protein>
<dbReference type="GO" id="GO:0007095">
    <property type="term" value="P:mitotic G2 DNA damage checkpoint signaling"/>
    <property type="evidence" value="ECO:0007669"/>
    <property type="project" value="TreeGrafter"/>
</dbReference>
<evidence type="ECO:0000256" key="1">
    <source>
        <dbReference type="SAM" id="Coils"/>
    </source>
</evidence>
<dbReference type="GO" id="GO:0030174">
    <property type="term" value="P:regulation of DNA-templated DNA replication initiation"/>
    <property type="evidence" value="ECO:0007669"/>
    <property type="project" value="TreeGrafter"/>
</dbReference>
<comment type="caution">
    <text evidence="3">The sequence shown here is derived from an EMBL/GenBank/DDBJ whole genome shotgun (WGS) entry which is preliminary data.</text>
</comment>
<keyword evidence="4" id="KW-1185">Reference proteome</keyword>
<feature type="coiled-coil region" evidence="1">
    <location>
        <begin position="545"/>
        <end position="572"/>
    </location>
</feature>
<evidence type="ECO:0000313" key="4">
    <source>
        <dbReference type="Proteomes" id="UP000324222"/>
    </source>
</evidence>
<dbReference type="GO" id="GO:0006260">
    <property type="term" value="P:DNA replication"/>
    <property type="evidence" value="ECO:0007669"/>
    <property type="project" value="InterPro"/>
</dbReference>
<evidence type="ECO:0000259" key="2">
    <source>
        <dbReference type="Pfam" id="PF21854"/>
    </source>
</evidence>
<dbReference type="PANTHER" id="PTHR21556:SF2">
    <property type="entry name" value="TRESLIN"/>
    <property type="match status" value="1"/>
</dbReference>
<feature type="domain" description="Treslin N-terminal" evidence="2">
    <location>
        <begin position="30"/>
        <end position="151"/>
    </location>
</feature>
<dbReference type="PANTHER" id="PTHR21556">
    <property type="entry name" value="TRESLIN"/>
    <property type="match status" value="1"/>
</dbReference>
<dbReference type="AlphaFoldDB" id="A0A5B7CF52"/>
<dbReference type="InterPro" id="IPR026153">
    <property type="entry name" value="Treslin"/>
</dbReference>
<name>A0A5B7CF52_PORTR</name>
<keyword evidence="1" id="KW-0175">Coiled coil</keyword>
<proteinExistence type="predicted"/>
<reference evidence="3 4" key="1">
    <citation type="submission" date="2019-05" db="EMBL/GenBank/DDBJ databases">
        <title>Another draft genome of Portunus trituberculatus and its Hox gene families provides insights of decapod evolution.</title>
        <authorList>
            <person name="Jeong J.-H."/>
            <person name="Song I."/>
            <person name="Kim S."/>
            <person name="Choi T."/>
            <person name="Kim D."/>
            <person name="Ryu S."/>
            <person name="Kim W."/>
        </authorList>
    </citation>
    <scope>NUCLEOTIDE SEQUENCE [LARGE SCALE GENOMIC DNA]</scope>
    <source>
        <tissue evidence="3">Muscle</tissue>
    </source>
</reference>
<dbReference type="GO" id="GO:0010212">
    <property type="term" value="P:response to ionizing radiation"/>
    <property type="evidence" value="ECO:0007669"/>
    <property type="project" value="InterPro"/>
</dbReference>
<dbReference type="InterPro" id="IPR053919">
    <property type="entry name" value="Treslin_N"/>
</dbReference>
<dbReference type="Pfam" id="PF21854">
    <property type="entry name" value="Treslin_N"/>
    <property type="match status" value="1"/>
</dbReference>
<organism evidence="3 4">
    <name type="scientific">Portunus trituberculatus</name>
    <name type="common">Swimming crab</name>
    <name type="synonym">Neptunus trituberculatus</name>
    <dbReference type="NCBI Taxonomy" id="210409"/>
    <lineage>
        <taxon>Eukaryota</taxon>
        <taxon>Metazoa</taxon>
        <taxon>Ecdysozoa</taxon>
        <taxon>Arthropoda</taxon>
        <taxon>Crustacea</taxon>
        <taxon>Multicrustacea</taxon>
        <taxon>Malacostraca</taxon>
        <taxon>Eumalacostraca</taxon>
        <taxon>Eucarida</taxon>
        <taxon>Decapoda</taxon>
        <taxon>Pleocyemata</taxon>
        <taxon>Brachyura</taxon>
        <taxon>Eubrachyura</taxon>
        <taxon>Portunoidea</taxon>
        <taxon>Portunidae</taxon>
        <taxon>Portuninae</taxon>
        <taxon>Portunus</taxon>
    </lineage>
</organism>
<accession>A0A5B7CF52</accession>
<dbReference type="GO" id="GO:0003682">
    <property type="term" value="F:chromatin binding"/>
    <property type="evidence" value="ECO:0007669"/>
    <property type="project" value="TreeGrafter"/>
</dbReference>
<sequence>MYSTVQAVFVLDLSNFVNLCSSESEIEHHIAKIKLVSLKLLLNFGAKTERALEGVRWSWKFYDSRTFRPDTSRRQFLDFGKKAFGEFEAELTDKYCKVFDNQQEECEQSGCRQPHSFVLKKALQEVLLDYNWDGPDISSPVKTNRRKNGNVGPVVPPASGGTYNAVVVVANVPRDSEASCEGSPEDFLANVLDAAMVKAFQEDKKISLSLLDLWEDASCPLPSKLNTELAKLGGSLHSITNFIQTQPKQVAKTQALSASIPECGQNGIAVSSQQVQLPWRSARNSRPRKPQPGPTLVWEDTAGISHLSIQLQVLAVYGSCSRAWGTAAVVGVVQTNQVALLALAQETASLYMCVAASETFGAIVTVLATHQLSLMLRLSGGSLALLSPWGEGAGCLALVSTSGLAALAPDMPDCPPSTLQFVSAAVRKCLKNAAPHTEQESTSSKRWFSASMVQSWFRPISYPALPTLRARNKLAPHRRAMLERLQKRYRPQIPQPLATGETGPLDLVDITQPPGESQSSQATLAKPTMTRAQQLLKKSHIVTAQQRVKEQLAEEEERVQATERRAAQACERALKSQALETQVLNTVSDPQDERELVQSLMDLRETAGMEADIFTTAQTIINLALVHVKNTVTATPAATTMQELLGAGRDEDWNGAECLKLSYLLSILYKIISK</sequence>
<dbReference type="EMBL" id="VSRR010000012">
    <property type="protein sequence ID" value="MPC07935.1"/>
    <property type="molecule type" value="Genomic_DNA"/>
</dbReference>
<dbReference type="Proteomes" id="UP000324222">
    <property type="component" value="Unassembled WGS sequence"/>
</dbReference>
<dbReference type="GO" id="GO:0033314">
    <property type="term" value="P:mitotic DNA replication checkpoint signaling"/>
    <property type="evidence" value="ECO:0007669"/>
    <property type="project" value="InterPro"/>
</dbReference>
<evidence type="ECO:0000313" key="3">
    <source>
        <dbReference type="EMBL" id="MPC07935.1"/>
    </source>
</evidence>
<dbReference type="OrthoDB" id="6341942at2759"/>